<dbReference type="InterPro" id="IPR056924">
    <property type="entry name" value="SH3_Tf2-1"/>
</dbReference>
<keyword evidence="1" id="KW-0479">Metal-binding</keyword>
<evidence type="ECO:0000256" key="2">
    <source>
        <dbReference type="SAM" id="MobiDB-lite"/>
    </source>
</evidence>
<dbReference type="PANTHER" id="PTHR46481">
    <property type="entry name" value="ZINC FINGER BED DOMAIN-CONTAINING PROTEIN 4"/>
    <property type="match status" value="1"/>
</dbReference>
<feature type="compositionally biased region" description="Low complexity" evidence="2">
    <location>
        <begin position="854"/>
        <end position="866"/>
    </location>
</feature>
<feature type="domain" description="Integrase catalytic" evidence="4">
    <location>
        <begin position="1061"/>
        <end position="1270"/>
    </location>
</feature>
<dbReference type="InterPro" id="IPR001584">
    <property type="entry name" value="Integrase_cat-core"/>
</dbReference>
<dbReference type="Gene3D" id="3.30.420.10">
    <property type="entry name" value="Ribonuclease H-like superfamily/Ribonuclease H"/>
    <property type="match status" value="1"/>
</dbReference>
<dbReference type="PANTHER" id="PTHR46481:SF7">
    <property type="entry name" value="ZINC FINGER BED DOMAIN-CONTAINING PROTEIN RICESLEEPER 2-LIKE"/>
    <property type="match status" value="1"/>
</dbReference>
<dbReference type="InterPro" id="IPR012337">
    <property type="entry name" value="RNaseH-like_sf"/>
</dbReference>
<organism evidence="5">
    <name type="scientific">Tanacetum cinerariifolium</name>
    <name type="common">Dalmatian daisy</name>
    <name type="synonym">Chrysanthemum cinerariifolium</name>
    <dbReference type="NCBI Taxonomy" id="118510"/>
    <lineage>
        <taxon>Eukaryota</taxon>
        <taxon>Viridiplantae</taxon>
        <taxon>Streptophyta</taxon>
        <taxon>Embryophyta</taxon>
        <taxon>Tracheophyta</taxon>
        <taxon>Spermatophyta</taxon>
        <taxon>Magnoliopsida</taxon>
        <taxon>eudicotyledons</taxon>
        <taxon>Gunneridae</taxon>
        <taxon>Pentapetalae</taxon>
        <taxon>asterids</taxon>
        <taxon>campanulids</taxon>
        <taxon>Asterales</taxon>
        <taxon>Asteraceae</taxon>
        <taxon>Asteroideae</taxon>
        <taxon>Anthemideae</taxon>
        <taxon>Anthemidinae</taxon>
        <taxon>Tanacetum</taxon>
    </lineage>
</organism>
<protein>
    <submittedName>
        <fullName evidence="5">Zinc finger BED domain-containing protein RICESLEEPER 2</fullName>
    </submittedName>
</protein>
<dbReference type="Pfam" id="PF24626">
    <property type="entry name" value="SH3_Tf2-1"/>
    <property type="match status" value="1"/>
</dbReference>
<dbReference type="Gene3D" id="4.10.60.10">
    <property type="entry name" value="Zinc finger, CCHC-type"/>
    <property type="match status" value="1"/>
</dbReference>
<dbReference type="InterPro" id="IPR036397">
    <property type="entry name" value="RNaseH_sf"/>
</dbReference>
<sequence>MPPEDDVLPDEEQLLPAAISPTADSPGYIPKSDPKEVPEEDDEDLEEDPANYPSNREDDDEEEDDSSGDDADDEEDDEDEDEEEEEEEEEHQAPADSVPPPVNRVTARMSVRAQTPISLLSETEVARLLAIPTLPSSPLSPLAAMIRLRAESPSTSHPPPPIVLPYTKASMAMLRAAAPSTYILTPRSETPPSGIPPLLPIPLPASSLPFLLTSTDYRGDVRKVTLSPRKRLCIALRLRFKVDESSSAPTARPIGGFRADYGFVGTLDDEIRRDLKREVARLIKSEARLSREAWVQSMDASDTTRAEVMDVSDTTRVEYVTLTEVEMVKTVMTLERNDDTVVEETPILDVHDLESVLEVKVNLGVVLPSRHKLSRLVSKYYLYERSKLVAYLAKPTTTIHLTTDTWTSTCQRTNYMVVTSHFIDDDWNMHKRIINFRPIESHRADDISGDSLKCIVGWGIKNVMTMTVDNAPSNDKAIGYLIKKLPNARLYDDGKHFHVRCMAHVLNLIVQEGLKVKNYHVECLLNAVRYIRKSTQRIKKFKACMKESGLESNRFLYEDCYYRDLDRVLEHSNFSACKDIVEFLEKFKAKTELISSTSKPLAHLYFGEILDVDKHLHHWETKPDFCMMLHDMVASCFTWFQNDAYNMSYENNIEDDVLNDMNRVSIESERELTIYLNEPHIRHIAIPITSVASESAFSTGGRVLDPYRTNLSYPIIEALMCTQDWVKKSRKAIIDDIDDILNDDDVAKEIKEGITKQNDSTVYQILGTRQFVLARILVFWELAWMYARMFPEDSDKIERYIGGLPDMIHGSVMESKQKTMQDAIEFTTELMDKKINTFAKRHAENKRKFEDTSKNNQNQQQNKKQNTGSVYTTGSGDKKPYEGSKPLCSKCNYHHDGQCALKCHKCNRVGHLACDCRSTTNANTDNNQRGTRVGQKPTCFKCGAQRHFKRECPKLKNKNRDNQGGNGNALAKVYAVGHARINPHSNIVTEVLAKRMSRLFGTSTTKETEDKSKKKRLKDVLIVQDFLEVFPEGFPSLPPTRQVEFQIDLIPGTAPVARAPYRLAPFEMKELSRLPVDKAKVMQCANSGSPEGSKDFVVYCDAAHQGLGDVLMQREKTEVRKPENIKNKDVRGMLIENLKDPEKLRTEKLEPSANGTLCLNGRSWLPCYGDLRTVIMHESHKLKYSIHPGSDKMSLQKALGTSLDMSNAYHPQTDRQSERTIQTLEDMLRACVIEFGKGWVNHLSLVKFSYNNSYHASIKAAPFEALTIESIIKQRIQAAHDRQNSCADLKRKPMEFQVGDRVMLKVLEKVGHVTYKLELPQELSRVHNTFHVSNLKKCYADEPLAVPLDGLYFDDKLQFVEEPIEIMDREVKRLKRSRILIFKVRWNSRRSPKFTWDVKINSERSIHTSSQRSHHRQVPWRHRVLYHLGLTFHYLRRRRRGSRNRGSLICSSTLSGDTLQVFLWGNNQGRNQFFQGASHGPNPPPAYQAPAYQAMGYQAPVHQPLIPQPNNVTNPKEDLKGITTQSGTAYQGPTIPTTSSSLPRIVECETEVTKDTVPPTNNGSTKDVQPLVVQIETLVPNSELVVTPVNALILMPKFSPTIKSLLTNKDKLFELARTPLNEHCSVVLLKNLPVKLGDPGKLLIPCDFLGMDECLALADLGASIILMPLSVWNKISLPELTPTLMTLELVDRSISRLISVAEDVYVKVGKFHFPADFVVVDFDVDPRVPLILRRSFLKTGRALIDEYSQEVLVFSDVIASGNPTPYYDPIVSTSSLTLTPFGDSDFLLEEIDAFLALEDDPTSSEVNQSNYDTEGDILLLEAFLNDDPSLPHPNQGMYLPQYLQNEHYALWEVIEFGDSYKAPQEETGKGLASESSAKKKEMTVVITTEDMQKRRNDLRFSKYETSKELWEAILKTFGGNEATKKTKKNQLKQQYSIFKAEGSETLKQTFNRLQAIVSHLEFMDVKIKQDDLNQKFLTSLAPEWLMYTIVWRNRDDLDTMSLDDVYNHLKVYEPEVKKKSETNSQNMAFISSSNTNSGKGEVHTASVPTASTRVFTASTDVAAASISHDTVCAYIASQSNGSQIKYEDNTQIDEDDIEEIDIK</sequence>
<dbReference type="GO" id="GO:0015074">
    <property type="term" value="P:DNA integration"/>
    <property type="evidence" value="ECO:0007669"/>
    <property type="project" value="InterPro"/>
</dbReference>
<reference evidence="5" key="1">
    <citation type="journal article" date="2019" name="Sci. Rep.">
        <title>Draft genome of Tanacetum cinerariifolium, the natural source of mosquito coil.</title>
        <authorList>
            <person name="Yamashiro T."/>
            <person name="Shiraishi A."/>
            <person name="Satake H."/>
            <person name="Nakayama K."/>
        </authorList>
    </citation>
    <scope>NUCLEOTIDE SEQUENCE</scope>
</reference>
<dbReference type="PROSITE" id="PS50158">
    <property type="entry name" value="ZF_CCHC"/>
    <property type="match status" value="2"/>
</dbReference>
<dbReference type="PROSITE" id="PS50994">
    <property type="entry name" value="INTEGRASE"/>
    <property type="match status" value="1"/>
</dbReference>
<feature type="region of interest" description="Disordered" evidence="2">
    <location>
        <begin position="841"/>
        <end position="881"/>
    </location>
</feature>
<dbReference type="SMART" id="SM00343">
    <property type="entry name" value="ZnF_C2HC"/>
    <property type="match status" value="2"/>
</dbReference>
<dbReference type="GO" id="GO:0008270">
    <property type="term" value="F:zinc ion binding"/>
    <property type="evidence" value="ECO:0007669"/>
    <property type="project" value="UniProtKB-KW"/>
</dbReference>
<keyword evidence="1" id="KW-0862">Zinc</keyword>
<dbReference type="InterPro" id="IPR001878">
    <property type="entry name" value="Znf_CCHC"/>
</dbReference>
<comment type="caution">
    <text evidence="5">The sequence shown here is derived from an EMBL/GenBank/DDBJ whole genome shotgun (WGS) entry which is preliminary data.</text>
</comment>
<dbReference type="Pfam" id="PF14223">
    <property type="entry name" value="Retrotran_gag_2"/>
    <property type="match status" value="1"/>
</dbReference>
<dbReference type="InterPro" id="IPR036875">
    <property type="entry name" value="Znf_CCHC_sf"/>
</dbReference>
<dbReference type="InterPro" id="IPR008906">
    <property type="entry name" value="HATC_C_dom"/>
</dbReference>
<feature type="domain" description="CCHC-type" evidence="3">
    <location>
        <begin position="902"/>
        <end position="918"/>
    </location>
</feature>
<keyword evidence="1" id="KW-0863">Zinc-finger</keyword>
<dbReference type="InterPro" id="IPR052035">
    <property type="entry name" value="ZnF_BED_domain_contain"/>
</dbReference>
<evidence type="ECO:0000256" key="1">
    <source>
        <dbReference type="PROSITE-ProRule" id="PRU00047"/>
    </source>
</evidence>
<evidence type="ECO:0000313" key="5">
    <source>
        <dbReference type="EMBL" id="GEU55657.1"/>
    </source>
</evidence>
<dbReference type="InterPro" id="IPR021109">
    <property type="entry name" value="Peptidase_aspartic_dom_sf"/>
</dbReference>
<dbReference type="Gene3D" id="2.40.70.10">
    <property type="entry name" value="Acid Proteases"/>
    <property type="match status" value="1"/>
</dbReference>
<dbReference type="GO" id="GO:0003676">
    <property type="term" value="F:nucleic acid binding"/>
    <property type="evidence" value="ECO:0007669"/>
    <property type="project" value="InterPro"/>
</dbReference>
<dbReference type="EMBL" id="BKCJ010003531">
    <property type="protein sequence ID" value="GEU55657.1"/>
    <property type="molecule type" value="Genomic_DNA"/>
</dbReference>
<evidence type="ECO:0000259" key="3">
    <source>
        <dbReference type="PROSITE" id="PS50158"/>
    </source>
</evidence>
<feature type="region of interest" description="Disordered" evidence="2">
    <location>
        <begin position="1"/>
        <end position="102"/>
    </location>
</feature>
<evidence type="ECO:0000259" key="4">
    <source>
        <dbReference type="PROSITE" id="PS50994"/>
    </source>
</evidence>
<accession>A0A6L2L482</accession>
<feature type="domain" description="CCHC-type" evidence="3">
    <location>
        <begin position="939"/>
        <end position="954"/>
    </location>
</feature>
<gene>
    <name evidence="5" type="ORF">Tci_027635</name>
</gene>
<feature type="compositionally biased region" description="Acidic residues" evidence="2">
    <location>
        <begin position="57"/>
        <end position="90"/>
    </location>
</feature>
<name>A0A6L2L482_TANCI</name>
<proteinExistence type="predicted"/>
<dbReference type="GO" id="GO:0046983">
    <property type="term" value="F:protein dimerization activity"/>
    <property type="evidence" value="ECO:0007669"/>
    <property type="project" value="InterPro"/>
</dbReference>
<dbReference type="SUPFAM" id="SSF57756">
    <property type="entry name" value="Retrovirus zinc finger-like domains"/>
    <property type="match status" value="1"/>
</dbReference>
<dbReference type="Pfam" id="PF05699">
    <property type="entry name" value="Dimer_Tnp_hAT"/>
    <property type="match status" value="1"/>
</dbReference>
<feature type="compositionally biased region" description="Acidic residues" evidence="2">
    <location>
        <begin position="38"/>
        <end position="49"/>
    </location>
</feature>
<feature type="compositionally biased region" description="Acidic residues" evidence="2">
    <location>
        <begin position="1"/>
        <end position="13"/>
    </location>
</feature>
<dbReference type="SUPFAM" id="SSF53098">
    <property type="entry name" value="Ribonuclease H-like"/>
    <property type="match status" value="2"/>
</dbReference>